<evidence type="ECO:0000313" key="3">
    <source>
        <dbReference type="EMBL" id="GAA2412371.1"/>
    </source>
</evidence>
<keyword evidence="4" id="KW-1185">Reference proteome</keyword>
<dbReference type="InterPro" id="IPR036291">
    <property type="entry name" value="NAD(P)-bd_dom_sf"/>
</dbReference>
<keyword evidence="1" id="KW-0521">NADP</keyword>
<reference evidence="3 4" key="1">
    <citation type="journal article" date="2019" name="Int. J. Syst. Evol. Microbiol.">
        <title>The Global Catalogue of Microorganisms (GCM) 10K type strain sequencing project: providing services to taxonomists for standard genome sequencing and annotation.</title>
        <authorList>
            <consortium name="The Broad Institute Genomics Platform"/>
            <consortium name="The Broad Institute Genome Sequencing Center for Infectious Disease"/>
            <person name="Wu L."/>
            <person name="Ma J."/>
        </authorList>
    </citation>
    <scope>NUCLEOTIDE SEQUENCE [LARGE SCALE GENOMIC DNA]</scope>
    <source>
        <strain evidence="3 4">JCM 3325</strain>
    </source>
</reference>
<gene>
    <name evidence="3" type="ORF">GCM10010191_22200</name>
</gene>
<dbReference type="SMART" id="SM00829">
    <property type="entry name" value="PKS_ER"/>
    <property type="match status" value="1"/>
</dbReference>
<dbReference type="InterPro" id="IPR013154">
    <property type="entry name" value="ADH-like_N"/>
</dbReference>
<proteinExistence type="predicted"/>
<organism evidence="3 4">
    <name type="scientific">Actinomadura vinacea</name>
    <dbReference type="NCBI Taxonomy" id="115336"/>
    <lineage>
        <taxon>Bacteria</taxon>
        <taxon>Bacillati</taxon>
        <taxon>Actinomycetota</taxon>
        <taxon>Actinomycetes</taxon>
        <taxon>Streptosporangiales</taxon>
        <taxon>Thermomonosporaceae</taxon>
        <taxon>Actinomadura</taxon>
    </lineage>
</organism>
<dbReference type="SUPFAM" id="SSF50129">
    <property type="entry name" value="GroES-like"/>
    <property type="match status" value="1"/>
</dbReference>
<dbReference type="Pfam" id="PF00107">
    <property type="entry name" value="ADH_zinc_N"/>
    <property type="match status" value="1"/>
</dbReference>
<dbReference type="PANTHER" id="PTHR44154">
    <property type="entry name" value="QUINONE OXIDOREDUCTASE"/>
    <property type="match status" value="1"/>
</dbReference>
<name>A0ABN3ISL7_9ACTN</name>
<dbReference type="SUPFAM" id="SSF51735">
    <property type="entry name" value="NAD(P)-binding Rossmann-fold domains"/>
    <property type="match status" value="1"/>
</dbReference>
<comment type="caution">
    <text evidence="3">The sequence shown here is derived from an EMBL/GenBank/DDBJ whole genome shotgun (WGS) entry which is preliminary data.</text>
</comment>
<sequence>MSVIRQTAPAQMRAVQFHQVGGREVLQFVKIDVPVPGPKQIVVAIRMCGMNPADWAVREGVLGLPLPLGSGFEAAGAVSAVGADVEDIAVGDLVFGNLDFGGTTAGAAEYALMDHWATVPDGMSLEQAAAIPMVAETALRTLDELGVQDGHTLLINGGSGAVGQLATQLAVRRGAEVIVTSGTAKAATMRKRGAKVTSYGEGLDERVRALAPDGVDLVLDMGPSGALPTLIRITGDPARVLTISDFANADAFGVRTSGRGNTVFRWDALQMVADGVAAGSLSVPVWRVEPWENIAAVQEAIKSGTSQGKTVLRVSA</sequence>
<dbReference type="Gene3D" id="3.40.50.720">
    <property type="entry name" value="NAD(P)-binding Rossmann-like Domain"/>
    <property type="match status" value="1"/>
</dbReference>
<dbReference type="RefSeq" id="WP_344588647.1">
    <property type="nucleotide sequence ID" value="NZ_BAAARW010000008.1"/>
</dbReference>
<dbReference type="Proteomes" id="UP001501231">
    <property type="component" value="Unassembled WGS sequence"/>
</dbReference>
<dbReference type="Pfam" id="PF08240">
    <property type="entry name" value="ADH_N"/>
    <property type="match status" value="1"/>
</dbReference>
<evidence type="ECO:0000256" key="1">
    <source>
        <dbReference type="ARBA" id="ARBA00022857"/>
    </source>
</evidence>
<dbReference type="Gene3D" id="3.90.180.10">
    <property type="entry name" value="Medium-chain alcohol dehydrogenases, catalytic domain"/>
    <property type="match status" value="1"/>
</dbReference>
<dbReference type="EMBL" id="BAAARW010000008">
    <property type="protein sequence ID" value="GAA2412371.1"/>
    <property type="molecule type" value="Genomic_DNA"/>
</dbReference>
<dbReference type="InterPro" id="IPR013149">
    <property type="entry name" value="ADH-like_C"/>
</dbReference>
<evidence type="ECO:0000313" key="4">
    <source>
        <dbReference type="Proteomes" id="UP001501231"/>
    </source>
</evidence>
<dbReference type="InterPro" id="IPR051603">
    <property type="entry name" value="Zinc-ADH_QOR/CCCR"/>
</dbReference>
<evidence type="ECO:0000259" key="2">
    <source>
        <dbReference type="SMART" id="SM00829"/>
    </source>
</evidence>
<protein>
    <submittedName>
        <fullName evidence="3">NADP-dependent oxidoreductase</fullName>
    </submittedName>
</protein>
<accession>A0ABN3ISL7</accession>
<dbReference type="CDD" id="cd05289">
    <property type="entry name" value="MDR_like_2"/>
    <property type="match status" value="1"/>
</dbReference>
<dbReference type="PANTHER" id="PTHR44154:SF1">
    <property type="entry name" value="QUINONE OXIDOREDUCTASE"/>
    <property type="match status" value="1"/>
</dbReference>
<dbReference type="InterPro" id="IPR011032">
    <property type="entry name" value="GroES-like_sf"/>
</dbReference>
<dbReference type="InterPro" id="IPR020843">
    <property type="entry name" value="ER"/>
</dbReference>
<feature type="domain" description="Enoyl reductase (ER)" evidence="2">
    <location>
        <begin position="21"/>
        <end position="312"/>
    </location>
</feature>